<protein>
    <submittedName>
        <fullName evidence="1">Uncharacterized protein</fullName>
    </submittedName>
</protein>
<proteinExistence type="predicted"/>
<keyword evidence="2" id="KW-1185">Reference proteome</keyword>
<name>A0ABU2CV77_9MICO</name>
<evidence type="ECO:0000313" key="2">
    <source>
        <dbReference type="Proteomes" id="UP001183585"/>
    </source>
</evidence>
<organism evidence="1 2">
    <name type="scientific">Promicromonospora iranensis</name>
    <dbReference type="NCBI Taxonomy" id="1105144"/>
    <lineage>
        <taxon>Bacteria</taxon>
        <taxon>Bacillati</taxon>
        <taxon>Actinomycetota</taxon>
        <taxon>Actinomycetes</taxon>
        <taxon>Micrococcales</taxon>
        <taxon>Promicromonosporaceae</taxon>
        <taxon>Promicromonospora</taxon>
    </lineage>
</organism>
<dbReference type="Proteomes" id="UP001183585">
    <property type="component" value="Unassembled WGS sequence"/>
</dbReference>
<gene>
    <name evidence="1" type="ORF">J2S48_004728</name>
</gene>
<sequence length="141" mass="14610">MVLVYAAEADLAEAPWSISPAPANAGKLLLHASLLVAKETRSALYATDTEGYPSNTVVRAAFRDATCAQVDAWVAAGIDPTAAGAGQSGVVAAKKYGPRDVQYATYERDAKQRGYLTTHLADTAVQILAALGLCKSVAAQG</sequence>
<dbReference type="RefSeq" id="WP_274997255.1">
    <property type="nucleotide sequence ID" value="NZ_JAJQQP010000015.1"/>
</dbReference>
<comment type="caution">
    <text evidence="1">The sequence shown here is derived from an EMBL/GenBank/DDBJ whole genome shotgun (WGS) entry which is preliminary data.</text>
</comment>
<dbReference type="EMBL" id="JAVDYE010000001">
    <property type="protein sequence ID" value="MDR7385213.1"/>
    <property type="molecule type" value="Genomic_DNA"/>
</dbReference>
<reference evidence="1 2" key="1">
    <citation type="submission" date="2023-07" db="EMBL/GenBank/DDBJ databases">
        <title>Sequencing the genomes of 1000 actinobacteria strains.</title>
        <authorList>
            <person name="Klenk H.-P."/>
        </authorList>
    </citation>
    <scope>NUCLEOTIDE SEQUENCE [LARGE SCALE GENOMIC DNA]</scope>
    <source>
        <strain evidence="1 2">DSM 45554</strain>
    </source>
</reference>
<accession>A0ABU2CV77</accession>
<evidence type="ECO:0000313" key="1">
    <source>
        <dbReference type="EMBL" id="MDR7385213.1"/>
    </source>
</evidence>